<evidence type="ECO:0000256" key="1">
    <source>
        <dbReference type="SAM" id="SignalP"/>
    </source>
</evidence>
<accession>A0A8K0S6A0</accession>
<keyword evidence="3" id="KW-1185">Reference proteome</keyword>
<reference evidence="2" key="1">
    <citation type="journal article" date="2021" name="Nat. Commun.">
        <title>Genetic determinants of endophytism in the Arabidopsis root mycobiome.</title>
        <authorList>
            <person name="Mesny F."/>
            <person name="Miyauchi S."/>
            <person name="Thiergart T."/>
            <person name="Pickel B."/>
            <person name="Atanasova L."/>
            <person name="Karlsson M."/>
            <person name="Huettel B."/>
            <person name="Barry K.W."/>
            <person name="Haridas S."/>
            <person name="Chen C."/>
            <person name="Bauer D."/>
            <person name="Andreopoulos W."/>
            <person name="Pangilinan J."/>
            <person name="LaButti K."/>
            <person name="Riley R."/>
            <person name="Lipzen A."/>
            <person name="Clum A."/>
            <person name="Drula E."/>
            <person name="Henrissat B."/>
            <person name="Kohler A."/>
            <person name="Grigoriev I.V."/>
            <person name="Martin F.M."/>
            <person name="Hacquard S."/>
        </authorList>
    </citation>
    <scope>NUCLEOTIDE SEQUENCE</scope>
    <source>
        <strain evidence="2">MPI-SDFR-AT-0068</strain>
    </source>
</reference>
<keyword evidence="1" id="KW-0732">Signal</keyword>
<protein>
    <submittedName>
        <fullName evidence="2">Uncharacterized protein</fullName>
    </submittedName>
</protein>
<gene>
    <name evidence="2" type="ORF">BKA59DRAFT_523559</name>
</gene>
<dbReference type="EMBL" id="JAGPXF010000002">
    <property type="protein sequence ID" value="KAH7258059.1"/>
    <property type="molecule type" value="Genomic_DNA"/>
</dbReference>
<organism evidence="2 3">
    <name type="scientific">Fusarium tricinctum</name>
    <dbReference type="NCBI Taxonomy" id="61284"/>
    <lineage>
        <taxon>Eukaryota</taxon>
        <taxon>Fungi</taxon>
        <taxon>Dikarya</taxon>
        <taxon>Ascomycota</taxon>
        <taxon>Pezizomycotina</taxon>
        <taxon>Sordariomycetes</taxon>
        <taxon>Hypocreomycetidae</taxon>
        <taxon>Hypocreales</taxon>
        <taxon>Nectriaceae</taxon>
        <taxon>Fusarium</taxon>
        <taxon>Fusarium tricinctum species complex</taxon>
    </lineage>
</organism>
<proteinExistence type="predicted"/>
<name>A0A8K0S6A0_9HYPO</name>
<evidence type="ECO:0000313" key="3">
    <source>
        <dbReference type="Proteomes" id="UP000813427"/>
    </source>
</evidence>
<feature type="chain" id="PRO_5035457915" evidence="1">
    <location>
        <begin position="26"/>
        <end position="284"/>
    </location>
</feature>
<dbReference type="Proteomes" id="UP000813427">
    <property type="component" value="Unassembled WGS sequence"/>
</dbReference>
<dbReference type="OrthoDB" id="3780330at2759"/>
<sequence length="284" mass="31930">MMSLLRIFRASALLFLSIFVYTLHAANLDVKHPAKGPLGVRLDYGLATQSTDPRDSEHRWVYTSYLEFKEPVSSITDGQLRMMAQLAHKEMEADMLQYDPQRDDGGPMLPSVMTIVAFDNKIILSSSQKGRSGFINEWPDSPVRLALDRCSALWRDRVIANPKTHQNPNSYHKNQAKCGEVNAFHQYYMTNDKPIPDLAPKARVTTVIKQGNGYAIIPACGTERNGKDSKTFWGCNLLVSDQHVSYIGNGQKAQGYGLHKIGGGVERKGQIQMCTRNRIIWDDE</sequence>
<feature type="signal peptide" evidence="1">
    <location>
        <begin position="1"/>
        <end position="25"/>
    </location>
</feature>
<evidence type="ECO:0000313" key="2">
    <source>
        <dbReference type="EMBL" id="KAH7258059.1"/>
    </source>
</evidence>
<comment type="caution">
    <text evidence="2">The sequence shown here is derived from an EMBL/GenBank/DDBJ whole genome shotgun (WGS) entry which is preliminary data.</text>
</comment>
<dbReference type="AlphaFoldDB" id="A0A8K0S6A0"/>